<keyword evidence="9" id="KW-1185">Reference proteome</keyword>
<dbReference type="SUPFAM" id="SSF56112">
    <property type="entry name" value="Protein kinase-like (PK-like)"/>
    <property type="match status" value="1"/>
</dbReference>
<evidence type="ECO:0000256" key="4">
    <source>
        <dbReference type="ARBA" id="ARBA00022840"/>
    </source>
</evidence>
<dbReference type="PANTHER" id="PTHR24348:SF22">
    <property type="entry name" value="NON-SPECIFIC SERINE_THREONINE PROTEIN KINASE"/>
    <property type="match status" value="1"/>
</dbReference>
<feature type="domain" description="Protein kinase" evidence="7">
    <location>
        <begin position="175"/>
        <end position="425"/>
    </location>
</feature>
<dbReference type="GO" id="GO:0010506">
    <property type="term" value="P:regulation of autophagy"/>
    <property type="evidence" value="ECO:0007669"/>
    <property type="project" value="InterPro"/>
</dbReference>
<dbReference type="GO" id="GO:0000407">
    <property type="term" value="C:phagophore assembly site"/>
    <property type="evidence" value="ECO:0007669"/>
    <property type="project" value="TreeGrafter"/>
</dbReference>
<protein>
    <submittedName>
        <fullName evidence="8">Serine/threonine-protein kinase ULK3</fullName>
    </submittedName>
</protein>
<dbReference type="OrthoDB" id="346907at2759"/>
<dbReference type="GO" id="GO:0005776">
    <property type="term" value="C:autophagosome"/>
    <property type="evidence" value="ECO:0007669"/>
    <property type="project" value="TreeGrafter"/>
</dbReference>
<dbReference type="InterPro" id="IPR000719">
    <property type="entry name" value="Prot_kinase_dom"/>
</dbReference>
<dbReference type="Gene3D" id="1.10.510.10">
    <property type="entry name" value="Transferase(Phosphotransferase) domain 1"/>
    <property type="match status" value="1"/>
</dbReference>
<organism evidence="8 9">
    <name type="scientific">Intoshia linei</name>
    <dbReference type="NCBI Taxonomy" id="1819745"/>
    <lineage>
        <taxon>Eukaryota</taxon>
        <taxon>Metazoa</taxon>
        <taxon>Spiralia</taxon>
        <taxon>Lophotrochozoa</taxon>
        <taxon>Mesozoa</taxon>
        <taxon>Orthonectida</taxon>
        <taxon>Rhopaluridae</taxon>
        <taxon>Intoshia</taxon>
    </lineage>
</organism>
<dbReference type="Pfam" id="PF00069">
    <property type="entry name" value="Pkinase"/>
    <property type="match status" value="1"/>
</dbReference>
<sequence>MYNRRGANRFSRRPNFIESKNERYPSLNTFPSFEYDDYEEKIGEIEKNFQKDWIETGYKLNIPKDSFFFRYSDKYDYEDNLKRIETLNENIDAEILPKELIWKEIKNLNMSQDNMNLNAKITTKLNINDIFNNIKDDDTDAESHDDQTKSIDENVDDDDDNDYATTYFNNGEEYIEQEKRVGRGGSSVVYKARYKINNSFVAIKQIEYDKKNVEKLLNEIKILQTLNHENIVTFYQYKIENKKLYLIFEYCKGQNLAYHLKMHTNLSPHYSLRVLQFISNGMKYLRSKNISHFDLKPENILASSLNYPILKITDFGISQYLNEADEISTIRGTVSYMAPELIQFKRLTPKADLWSMGIIFYQSLMGHTPFNSSNSTTILRCIHSLKTIKIPDHLPNNCKILLSLMLQVDVAKRVEFTTFFKEKYLDLEHTPCLQSKKFADNSIAKLNLSTDQNQTNATLYQNVIDAVLHHLSYFDLETTHKIRNSIKIKISSLYFTLVKIEFDLAKEQNSLINLQNFNALFPDNATIQSCNTLIRNCREEFKKGHAAIAINQYTKILDALIKLRKIEDTKYSILFITRHSWDLENVGEIENIMTEAENSKNYLYSPNSNTHLINKKIFEPKLNLNLLVIHTSNNCNIQ</sequence>
<dbReference type="Proteomes" id="UP000078046">
    <property type="component" value="Unassembled WGS sequence"/>
</dbReference>
<feature type="compositionally biased region" description="Basic and acidic residues" evidence="6">
    <location>
        <begin position="141"/>
        <end position="152"/>
    </location>
</feature>
<accession>A0A177B097</accession>
<dbReference type="AlphaFoldDB" id="A0A177B097"/>
<dbReference type="GO" id="GO:0004674">
    <property type="term" value="F:protein serine/threonine kinase activity"/>
    <property type="evidence" value="ECO:0007669"/>
    <property type="project" value="InterPro"/>
</dbReference>
<name>A0A177B097_9BILA</name>
<evidence type="ECO:0000256" key="1">
    <source>
        <dbReference type="ARBA" id="ARBA00022679"/>
    </source>
</evidence>
<dbReference type="GO" id="GO:0005829">
    <property type="term" value="C:cytosol"/>
    <property type="evidence" value="ECO:0007669"/>
    <property type="project" value="TreeGrafter"/>
</dbReference>
<keyword evidence="4 5" id="KW-0067">ATP-binding</keyword>
<evidence type="ECO:0000256" key="2">
    <source>
        <dbReference type="ARBA" id="ARBA00022741"/>
    </source>
</evidence>
<evidence type="ECO:0000256" key="3">
    <source>
        <dbReference type="ARBA" id="ARBA00022777"/>
    </source>
</evidence>
<dbReference type="PROSITE" id="PS00107">
    <property type="entry name" value="PROTEIN_KINASE_ATP"/>
    <property type="match status" value="1"/>
</dbReference>
<evidence type="ECO:0000313" key="9">
    <source>
        <dbReference type="Proteomes" id="UP000078046"/>
    </source>
</evidence>
<keyword evidence="3 8" id="KW-0418">Kinase</keyword>
<feature type="region of interest" description="Disordered" evidence="6">
    <location>
        <begin position="136"/>
        <end position="156"/>
    </location>
</feature>
<gene>
    <name evidence="8" type="ORF">A3Q56_05209</name>
</gene>
<dbReference type="GO" id="GO:0016020">
    <property type="term" value="C:membrane"/>
    <property type="evidence" value="ECO:0007669"/>
    <property type="project" value="TreeGrafter"/>
</dbReference>
<comment type="caution">
    <text evidence="8">The sequence shown here is derived from an EMBL/GenBank/DDBJ whole genome shotgun (WGS) entry which is preliminary data.</text>
</comment>
<evidence type="ECO:0000259" key="7">
    <source>
        <dbReference type="PROSITE" id="PS50011"/>
    </source>
</evidence>
<feature type="binding site" evidence="5">
    <location>
        <position position="204"/>
    </location>
    <ligand>
        <name>ATP</name>
        <dbReference type="ChEBI" id="CHEBI:30616"/>
    </ligand>
</feature>
<dbReference type="GO" id="GO:0000045">
    <property type="term" value="P:autophagosome assembly"/>
    <property type="evidence" value="ECO:0007669"/>
    <property type="project" value="TreeGrafter"/>
</dbReference>
<dbReference type="EMBL" id="LWCA01000757">
    <property type="protein sequence ID" value="OAF67051.1"/>
    <property type="molecule type" value="Genomic_DNA"/>
</dbReference>
<evidence type="ECO:0000313" key="8">
    <source>
        <dbReference type="EMBL" id="OAF67051.1"/>
    </source>
</evidence>
<proteinExistence type="predicted"/>
<dbReference type="SMART" id="SM00220">
    <property type="entry name" value="S_TKc"/>
    <property type="match status" value="1"/>
</dbReference>
<evidence type="ECO:0000256" key="6">
    <source>
        <dbReference type="SAM" id="MobiDB-lite"/>
    </source>
</evidence>
<dbReference type="InterPro" id="IPR011009">
    <property type="entry name" value="Kinase-like_dom_sf"/>
</dbReference>
<reference evidence="8 9" key="1">
    <citation type="submission" date="2016-04" db="EMBL/GenBank/DDBJ databases">
        <title>The genome of Intoshia linei affirms orthonectids as highly simplified spiralians.</title>
        <authorList>
            <person name="Mikhailov K.V."/>
            <person name="Slusarev G.S."/>
            <person name="Nikitin M.A."/>
            <person name="Logacheva M.D."/>
            <person name="Penin A."/>
            <person name="Aleoshin V."/>
            <person name="Panchin Y.V."/>
        </authorList>
    </citation>
    <scope>NUCLEOTIDE SEQUENCE [LARGE SCALE GENOMIC DNA]</scope>
    <source>
        <strain evidence="8">Intl2013</strain>
        <tissue evidence="8">Whole animal</tissue>
    </source>
</reference>
<dbReference type="FunFam" id="1.10.510.10:FF:000571">
    <property type="entry name" value="Maternal embryonic leucine zipper kinase"/>
    <property type="match status" value="1"/>
</dbReference>
<keyword evidence="2 5" id="KW-0547">Nucleotide-binding</keyword>
<evidence type="ECO:0000256" key="5">
    <source>
        <dbReference type="PROSITE-ProRule" id="PRU10141"/>
    </source>
</evidence>
<dbReference type="GO" id="GO:0005524">
    <property type="term" value="F:ATP binding"/>
    <property type="evidence" value="ECO:0007669"/>
    <property type="project" value="UniProtKB-UniRule"/>
</dbReference>
<dbReference type="InterPro" id="IPR017441">
    <property type="entry name" value="Protein_kinase_ATP_BS"/>
</dbReference>
<dbReference type="PROSITE" id="PS50011">
    <property type="entry name" value="PROTEIN_KINASE_DOM"/>
    <property type="match status" value="1"/>
</dbReference>
<dbReference type="PANTHER" id="PTHR24348">
    <property type="entry name" value="SERINE/THREONINE-PROTEIN KINASE UNC-51-RELATED"/>
    <property type="match status" value="1"/>
</dbReference>
<dbReference type="InterPro" id="IPR045269">
    <property type="entry name" value="Atg1-like"/>
</dbReference>
<keyword evidence="1" id="KW-0808">Transferase</keyword>